<comment type="caution">
    <text evidence="5">The sequence shown here is derived from an EMBL/GenBank/DDBJ whole genome shotgun (WGS) entry which is preliminary data.</text>
</comment>
<dbReference type="InterPro" id="IPR002110">
    <property type="entry name" value="Ankyrin_rpt"/>
</dbReference>
<proteinExistence type="predicted"/>
<protein>
    <submittedName>
        <fullName evidence="5">DNA-binding protein RFXANK</fullName>
    </submittedName>
</protein>
<name>A0A9Q0NGQ9_9DIPT</name>
<evidence type="ECO:0000313" key="6">
    <source>
        <dbReference type="Proteomes" id="UP001151699"/>
    </source>
</evidence>
<dbReference type="SUPFAM" id="SSF48403">
    <property type="entry name" value="Ankyrin repeat"/>
    <property type="match status" value="1"/>
</dbReference>
<dbReference type="Pfam" id="PF12796">
    <property type="entry name" value="Ank_2"/>
    <property type="match status" value="1"/>
</dbReference>
<keyword evidence="5" id="KW-0238">DNA-binding</keyword>
<feature type="repeat" description="ANK" evidence="3">
    <location>
        <begin position="154"/>
        <end position="186"/>
    </location>
</feature>
<organism evidence="5 6">
    <name type="scientific">Pseudolycoriella hygida</name>
    <dbReference type="NCBI Taxonomy" id="35572"/>
    <lineage>
        <taxon>Eukaryota</taxon>
        <taxon>Metazoa</taxon>
        <taxon>Ecdysozoa</taxon>
        <taxon>Arthropoda</taxon>
        <taxon>Hexapoda</taxon>
        <taxon>Insecta</taxon>
        <taxon>Pterygota</taxon>
        <taxon>Neoptera</taxon>
        <taxon>Endopterygota</taxon>
        <taxon>Diptera</taxon>
        <taxon>Nematocera</taxon>
        <taxon>Sciaroidea</taxon>
        <taxon>Sciaridae</taxon>
        <taxon>Pseudolycoriella</taxon>
    </lineage>
</organism>
<feature type="repeat" description="ANK" evidence="3">
    <location>
        <begin position="121"/>
        <end position="153"/>
    </location>
</feature>
<dbReference type="Pfam" id="PF00023">
    <property type="entry name" value="Ank"/>
    <property type="match status" value="1"/>
</dbReference>
<dbReference type="PANTHER" id="PTHR24166">
    <property type="entry name" value="ROLLING PEBBLES, ISOFORM B"/>
    <property type="match status" value="1"/>
</dbReference>
<reference evidence="5" key="1">
    <citation type="submission" date="2022-07" db="EMBL/GenBank/DDBJ databases">
        <authorList>
            <person name="Trinca V."/>
            <person name="Uliana J.V.C."/>
            <person name="Torres T.T."/>
            <person name="Ward R.J."/>
            <person name="Monesi N."/>
        </authorList>
    </citation>
    <scope>NUCLEOTIDE SEQUENCE</scope>
    <source>
        <strain evidence="5">HSMRA1968</strain>
        <tissue evidence="5">Whole embryos</tissue>
    </source>
</reference>
<dbReference type="PRINTS" id="PR01415">
    <property type="entry name" value="ANKYRIN"/>
</dbReference>
<dbReference type="PANTHER" id="PTHR24166:SF48">
    <property type="entry name" value="PROTEIN VAPYRIN"/>
    <property type="match status" value="1"/>
</dbReference>
<keyword evidence="1" id="KW-0677">Repeat</keyword>
<evidence type="ECO:0000256" key="4">
    <source>
        <dbReference type="SAM" id="MobiDB-lite"/>
    </source>
</evidence>
<evidence type="ECO:0000256" key="2">
    <source>
        <dbReference type="ARBA" id="ARBA00023043"/>
    </source>
</evidence>
<dbReference type="InterPro" id="IPR036770">
    <property type="entry name" value="Ankyrin_rpt-contain_sf"/>
</dbReference>
<dbReference type="GO" id="GO:0003677">
    <property type="term" value="F:DNA binding"/>
    <property type="evidence" value="ECO:0007669"/>
    <property type="project" value="UniProtKB-KW"/>
</dbReference>
<dbReference type="EMBL" id="WJQU01000001">
    <property type="protein sequence ID" value="KAJ6649908.1"/>
    <property type="molecule type" value="Genomic_DNA"/>
</dbReference>
<dbReference type="PROSITE" id="PS50088">
    <property type="entry name" value="ANK_REPEAT"/>
    <property type="match status" value="3"/>
</dbReference>
<keyword evidence="2 3" id="KW-0040">ANK repeat</keyword>
<dbReference type="InterPro" id="IPR050889">
    <property type="entry name" value="Dendritic_Spine_Reg/Scaffold"/>
</dbReference>
<dbReference type="OrthoDB" id="10251692at2759"/>
<feature type="region of interest" description="Disordered" evidence="4">
    <location>
        <begin position="1"/>
        <end position="20"/>
    </location>
</feature>
<keyword evidence="6" id="KW-1185">Reference proteome</keyword>
<dbReference type="Gene3D" id="1.25.40.20">
    <property type="entry name" value="Ankyrin repeat-containing domain"/>
    <property type="match status" value="1"/>
</dbReference>
<feature type="repeat" description="ANK" evidence="3">
    <location>
        <begin position="88"/>
        <end position="120"/>
    </location>
</feature>
<accession>A0A9Q0NGQ9</accession>
<dbReference type="Proteomes" id="UP001151699">
    <property type="component" value="Chromosome A"/>
</dbReference>
<evidence type="ECO:0000313" key="5">
    <source>
        <dbReference type="EMBL" id="KAJ6649908.1"/>
    </source>
</evidence>
<dbReference type="SMART" id="SM00248">
    <property type="entry name" value="ANK"/>
    <property type="match status" value="3"/>
</dbReference>
<dbReference type="AlphaFoldDB" id="A0A9Q0NGQ9"/>
<evidence type="ECO:0000256" key="3">
    <source>
        <dbReference type="PROSITE-ProRule" id="PRU00023"/>
    </source>
</evidence>
<sequence>MSGNSSDAENNSDHQWELPPLGLSHGKRKSAFLPYKPNNIVLTNLQRGNTEASISEDIHLSFHERAGQGEISREQALLEPGIDIADNFGFTPLHWACQYGQLCSVQILLDCDADVNKRAPDMVTPLLLAAAGGHHEIVRLLLTKGADVHHMDIEGNTALMFAAAGNHPHTCNELLCGGSNFTTENEHGDTAYSLAVENNALLAIKLFDRHLSE</sequence>
<dbReference type="PROSITE" id="PS50297">
    <property type="entry name" value="ANK_REP_REGION"/>
    <property type="match status" value="2"/>
</dbReference>
<gene>
    <name evidence="5" type="primary">Rfxank</name>
    <name evidence="5" type="ORF">Bhyg_05149</name>
</gene>
<evidence type="ECO:0000256" key="1">
    <source>
        <dbReference type="ARBA" id="ARBA00022737"/>
    </source>
</evidence>